<gene>
    <name evidence="3" type="ordered locus">NAMH_0314</name>
</gene>
<dbReference type="PROSITE" id="PS51733">
    <property type="entry name" value="BPL_LPL_CATALYTIC"/>
    <property type="match status" value="1"/>
</dbReference>
<dbReference type="EMBL" id="CP001279">
    <property type="protein sequence ID" value="ACM92144.1"/>
    <property type="molecule type" value="Genomic_DNA"/>
</dbReference>
<dbReference type="NCBIfam" id="TIGR00121">
    <property type="entry name" value="birA_ligase"/>
    <property type="match status" value="1"/>
</dbReference>
<dbReference type="PANTHER" id="PTHR12835:SF5">
    <property type="entry name" value="BIOTIN--PROTEIN LIGASE"/>
    <property type="match status" value="1"/>
</dbReference>
<dbReference type="STRING" id="598659.NAMH_0314"/>
<evidence type="ECO:0000313" key="3">
    <source>
        <dbReference type="EMBL" id="ACM92144.1"/>
    </source>
</evidence>
<dbReference type="OrthoDB" id="9807064at2"/>
<organism evidence="3 4">
    <name type="scientific">Nautilia profundicola (strain ATCC BAA-1463 / DSM 18972 / AmH)</name>
    <dbReference type="NCBI Taxonomy" id="598659"/>
    <lineage>
        <taxon>Bacteria</taxon>
        <taxon>Pseudomonadati</taxon>
        <taxon>Campylobacterota</taxon>
        <taxon>Epsilonproteobacteria</taxon>
        <taxon>Nautiliales</taxon>
        <taxon>Nautiliaceae</taxon>
        <taxon>Nautilia</taxon>
    </lineage>
</organism>
<dbReference type="Pfam" id="PF03099">
    <property type="entry name" value="BPL_LplA_LipB"/>
    <property type="match status" value="1"/>
</dbReference>
<keyword evidence="4" id="KW-1185">Reference proteome</keyword>
<dbReference type="eggNOG" id="COG0340">
    <property type="taxonomic scope" value="Bacteria"/>
</dbReference>
<dbReference type="NCBIfam" id="NF006294">
    <property type="entry name" value="PRK08477.1"/>
    <property type="match status" value="1"/>
</dbReference>
<dbReference type="InterPro" id="IPR004408">
    <property type="entry name" value="Biotin_CoA_COase_ligase"/>
</dbReference>
<dbReference type="GO" id="GO:0004077">
    <property type="term" value="F:biotin--[biotin carboxyl-carrier protein] ligase activity"/>
    <property type="evidence" value="ECO:0007669"/>
    <property type="project" value="UniProtKB-EC"/>
</dbReference>
<dbReference type="EC" id="6.3.4.15" evidence="3"/>
<dbReference type="Proteomes" id="UP000000448">
    <property type="component" value="Chromosome"/>
</dbReference>
<evidence type="ECO:0000259" key="2">
    <source>
        <dbReference type="PROSITE" id="PS51733"/>
    </source>
</evidence>
<dbReference type="AlphaFoldDB" id="B9L7X9"/>
<reference evidence="3 4" key="1">
    <citation type="journal article" date="2009" name="PLoS Genet.">
        <title>Adaptations to submarine hydrothermal environments exemplified by the genome of Nautilia profundicola.</title>
        <authorList>
            <person name="Campbell B.J."/>
            <person name="Smith J.L."/>
            <person name="Hanson T.E."/>
            <person name="Klotz M.G."/>
            <person name="Stein L.Y."/>
            <person name="Lee C.K."/>
            <person name="Wu D."/>
            <person name="Robinson J.M."/>
            <person name="Khouri H.M."/>
            <person name="Eisen J.A."/>
            <person name="Cary S.C."/>
        </authorList>
    </citation>
    <scope>NUCLEOTIDE SEQUENCE [LARGE SCALE GENOMIC DNA]</scope>
    <source>
        <strain evidence="4">ATCC BAA-1463 / DSM 18972 / AmH</strain>
    </source>
</reference>
<protein>
    <submittedName>
        <fullName evidence="3">Biotin-[acetyl-CoA-carboxylase] ligase</fullName>
        <ecNumber evidence="3">6.3.4.15</ecNumber>
    </submittedName>
</protein>
<dbReference type="InterPro" id="IPR004143">
    <property type="entry name" value="BPL_LPL_catalytic"/>
</dbReference>
<keyword evidence="1 3" id="KW-0436">Ligase</keyword>
<dbReference type="Gene3D" id="3.30.930.10">
    <property type="entry name" value="Bira Bifunctional Protein, Domain 2"/>
    <property type="match status" value="1"/>
</dbReference>
<sequence length="210" mass="24504">MENGKLQIIYLEEVDSTQKYLIEKIKKNEIKPPVCIWTDLQTNGIGSRNNKWVGKKGNLFFSFTYEKDKFKDVPMQSLSIYFGWLFKKILNELGSKVVMKWPNDIYLVENTALKIGGVITNITKNYIICGIGLNSQFAPSDDFGRLDINIKNDKILQRFFSNLEKNISWQSVIKEFKTEFEKYKDIFSIDGELDIDGSLKIQEKRIYSKR</sequence>
<accession>B9L7X9</accession>
<proteinExistence type="predicted"/>
<evidence type="ECO:0000313" key="4">
    <source>
        <dbReference type="Proteomes" id="UP000000448"/>
    </source>
</evidence>
<dbReference type="HOGENOM" id="CLU_094917_0_0_7"/>
<dbReference type="RefSeq" id="WP_012663516.1">
    <property type="nucleotide sequence ID" value="NC_012115.1"/>
</dbReference>
<evidence type="ECO:0000256" key="1">
    <source>
        <dbReference type="ARBA" id="ARBA00022598"/>
    </source>
</evidence>
<name>B9L7X9_NAUPA</name>
<dbReference type="GO" id="GO:0005737">
    <property type="term" value="C:cytoplasm"/>
    <property type="evidence" value="ECO:0007669"/>
    <property type="project" value="TreeGrafter"/>
</dbReference>
<dbReference type="PANTHER" id="PTHR12835">
    <property type="entry name" value="BIOTIN PROTEIN LIGASE"/>
    <property type="match status" value="1"/>
</dbReference>
<dbReference type="SUPFAM" id="SSF55681">
    <property type="entry name" value="Class II aaRS and biotin synthetases"/>
    <property type="match status" value="1"/>
</dbReference>
<dbReference type="InterPro" id="IPR045864">
    <property type="entry name" value="aa-tRNA-synth_II/BPL/LPL"/>
</dbReference>
<feature type="domain" description="BPL/LPL catalytic" evidence="2">
    <location>
        <begin position="1"/>
        <end position="188"/>
    </location>
</feature>
<dbReference type="KEGG" id="nam:NAMH_0314"/>